<dbReference type="Proteomes" id="UP000641206">
    <property type="component" value="Unassembled WGS sequence"/>
</dbReference>
<keyword evidence="5" id="KW-1185">Reference proteome</keyword>
<proteinExistence type="predicted"/>
<feature type="transmembrane region" description="Helical" evidence="1">
    <location>
        <begin position="571"/>
        <end position="589"/>
    </location>
</feature>
<feature type="chain" id="PRO_5046731835" description="Beta-lactamase-related domain-containing protein" evidence="2">
    <location>
        <begin position="25"/>
        <end position="623"/>
    </location>
</feature>
<keyword evidence="1" id="KW-0472">Membrane</keyword>
<dbReference type="RefSeq" id="WP_188737487.1">
    <property type="nucleotide sequence ID" value="NZ_BMLW01000017.1"/>
</dbReference>
<feature type="transmembrane region" description="Helical" evidence="1">
    <location>
        <begin position="489"/>
        <end position="517"/>
    </location>
</feature>
<evidence type="ECO:0000313" key="5">
    <source>
        <dbReference type="Proteomes" id="UP000641206"/>
    </source>
</evidence>
<keyword evidence="2" id="KW-0732">Signal</keyword>
<evidence type="ECO:0000313" key="4">
    <source>
        <dbReference type="EMBL" id="GGP15897.1"/>
    </source>
</evidence>
<dbReference type="PANTHER" id="PTHR46825:SF9">
    <property type="entry name" value="BETA-LACTAMASE-RELATED DOMAIN-CONTAINING PROTEIN"/>
    <property type="match status" value="1"/>
</dbReference>
<feature type="transmembrane region" description="Helical" evidence="1">
    <location>
        <begin position="601"/>
        <end position="622"/>
    </location>
</feature>
<evidence type="ECO:0000256" key="2">
    <source>
        <dbReference type="SAM" id="SignalP"/>
    </source>
</evidence>
<evidence type="ECO:0000256" key="1">
    <source>
        <dbReference type="SAM" id="Phobius"/>
    </source>
</evidence>
<dbReference type="InterPro" id="IPR012338">
    <property type="entry name" value="Beta-lactam/transpept-like"/>
</dbReference>
<dbReference type="PANTHER" id="PTHR46825">
    <property type="entry name" value="D-ALANYL-D-ALANINE-CARBOXYPEPTIDASE/ENDOPEPTIDASE AMPH"/>
    <property type="match status" value="1"/>
</dbReference>
<accession>A0ABQ2P1K6</accession>
<dbReference type="SUPFAM" id="SSF56601">
    <property type="entry name" value="beta-lactamase/transpeptidase-like"/>
    <property type="match status" value="1"/>
</dbReference>
<feature type="domain" description="Beta-lactamase-related" evidence="3">
    <location>
        <begin position="50"/>
        <end position="364"/>
    </location>
</feature>
<name>A0ABQ2P1K6_9BACI</name>
<feature type="signal peptide" evidence="2">
    <location>
        <begin position="1"/>
        <end position="24"/>
    </location>
</feature>
<dbReference type="InterPro" id="IPR001466">
    <property type="entry name" value="Beta-lactam-related"/>
</dbReference>
<keyword evidence="1" id="KW-1133">Transmembrane helix</keyword>
<protein>
    <recommendedName>
        <fullName evidence="3">Beta-lactamase-related domain-containing protein</fullName>
    </recommendedName>
</protein>
<comment type="caution">
    <text evidence="4">The sequence shown here is derived from an EMBL/GenBank/DDBJ whole genome shotgun (WGS) entry which is preliminary data.</text>
</comment>
<dbReference type="EMBL" id="BMLW01000017">
    <property type="protein sequence ID" value="GGP15897.1"/>
    <property type="molecule type" value="Genomic_DNA"/>
</dbReference>
<dbReference type="Gene3D" id="3.40.710.10">
    <property type="entry name" value="DD-peptidase/beta-lactamase superfamily"/>
    <property type="match status" value="1"/>
</dbReference>
<dbReference type="Pfam" id="PF00144">
    <property type="entry name" value="Beta-lactamase"/>
    <property type="match status" value="1"/>
</dbReference>
<evidence type="ECO:0000259" key="3">
    <source>
        <dbReference type="Pfam" id="PF00144"/>
    </source>
</evidence>
<reference evidence="5" key="1">
    <citation type="journal article" date="2019" name="Int. J. Syst. Evol. Microbiol.">
        <title>The Global Catalogue of Microorganisms (GCM) 10K type strain sequencing project: providing services to taxonomists for standard genome sequencing and annotation.</title>
        <authorList>
            <consortium name="The Broad Institute Genomics Platform"/>
            <consortium name="The Broad Institute Genome Sequencing Center for Infectious Disease"/>
            <person name="Wu L."/>
            <person name="Ma J."/>
        </authorList>
    </citation>
    <scope>NUCLEOTIDE SEQUENCE [LARGE SCALE GENOMIC DNA]</scope>
    <source>
        <strain evidence="5">CGMCC 1.7693</strain>
    </source>
</reference>
<sequence>MIKRISIFLYIFLLGLCFPNPFSAAENSTPSGIPIDELGEFIDNYAEEYIGDTVAGAAIIAIKDDHIVFSKGYGYADVENQIPMDPETTVLEWGSITKLFVWVSAMQLAEQGKLDLEEDIRNYLPDGFLTKLNYDDPITILNLMHHNAGFEENIFDLLFDSPEQLVSLEQVLKTAEPEQVFKPGEVVAYSNYSTSLAAYIIEEITGQPFYEYVDEHIFEELEMNQSTMHLPVEDNQEIELHKGKGYFSGENGAFIESEPFYISMYPSGGINGTAADLAKFAQALMQSESGNTSLFKENGTVTELLSTSYAPEEDVPGLAHGFWEYDGEYRGLTHSGNTIAYSSNIQIVPEDNFAIIILTNQADEIDLLFGLTDELVGRGDHTVQENLPPASEVEGSYLSARRTYNGFMNLYTYLAPLHVEAMNDSEIELELGGFKATYMQTDPYVYKLKNGDDVFIPSNVMYFHENNGNVVQISTTYADYLPMDKSKAFLFSSLGLFIWCMLYFLINPFVLVVLAFIQKRRKKKILAVTKWNWILTLSGTALALNIALLIIRMLNKPMRTYSELLPHFIGNYVFSVVSFISVIIVIVFWRKKRLSKVQKTGYVLTCISSIMFIVWLVIWQMYS</sequence>
<feature type="transmembrane region" description="Helical" evidence="1">
    <location>
        <begin position="529"/>
        <end position="551"/>
    </location>
</feature>
<gene>
    <name evidence="4" type="ORF">GCM10011346_45550</name>
</gene>
<dbReference type="InterPro" id="IPR050491">
    <property type="entry name" value="AmpC-like"/>
</dbReference>
<keyword evidence="1" id="KW-0812">Transmembrane</keyword>
<organism evidence="4 5">
    <name type="scientific">Oceanobacillus neutriphilus</name>
    <dbReference type="NCBI Taxonomy" id="531815"/>
    <lineage>
        <taxon>Bacteria</taxon>
        <taxon>Bacillati</taxon>
        <taxon>Bacillota</taxon>
        <taxon>Bacilli</taxon>
        <taxon>Bacillales</taxon>
        <taxon>Bacillaceae</taxon>
        <taxon>Oceanobacillus</taxon>
    </lineage>
</organism>